<dbReference type="AlphaFoldDB" id="A0A843XBS7"/>
<feature type="region of interest" description="Disordered" evidence="1">
    <location>
        <begin position="1"/>
        <end position="74"/>
    </location>
</feature>
<comment type="caution">
    <text evidence="2">The sequence shown here is derived from an EMBL/GenBank/DDBJ whole genome shotgun (WGS) entry which is preliminary data.</text>
</comment>
<feature type="compositionally biased region" description="Low complexity" evidence="1">
    <location>
        <begin position="24"/>
        <end position="33"/>
    </location>
</feature>
<protein>
    <submittedName>
        <fullName evidence="2">Uncharacterized protein</fullName>
    </submittedName>
</protein>
<keyword evidence="3" id="KW-1185">Reference proteome</keyword>
<sequence length="201" mass="22415">MPIDAQPQQLEQPGDPLPQGIPLQEGGPQQQWFPPQPPSDPYQQMPVGGQQFSEMAAEEQPPPTPQAAPVQPEVPPVVRQQTPVAAVAPEDRMALLEMFLHLRPPTFSSDHDPDRAESWVHELERTFETMDCAELDQVSGSGESYGPGEGVSVSATTKWGLREVFSVPAPLGQSRECFLFFFFGDRRCWPDLEVEDVHSWR</sequence>
<dbReference type="Proteomes" id="UP000652761">
    <property type="component" value="Unassembled WGS sequence"/>
</dbReference>
<name>A0A843XBS7_COLES</name>
<dbReference type="EMBL" id="NMUH01007165">
    <property type="protein sequence ID" value="MQM16776.1"/>
    <property type="molecule type" value="Genomic_DNA"/>
</dbReference>
<feature type="compositionally biased region" description="Polar residues" evidence="1">
    <location>
        <begin position="1"/>
        <end position="11"/>
    </location>
</feature>
<reference evidence="2" key="1">
    <citation type="submission" date="2017-07" db="EMBL/GenBank/DDBJ databases">
        <title>Taro Niue Genome Assembly and Annotation.</title>
        <authorList>
            <person name="Atibalentja N."/>
            <person name="Keating K."/>
            <person name="Fields C.J."/>
        </authorList>
    </citation>
    <scope>NUCLEOTIDE SEQUENCE</scope>
    <source>
        <strain evidence="2">Niue_2</strain>
        <tissue evidence="2">Leaf</tissue>
    </source>
</reference>
<evidence type="ECO:0000313" key="3">
    <source>
        <dbReference type="Proteomes" id="UP000652761"/>
    </source>
</evidence>
<evidence type="ECO:0000313" key="2">
    <source>
        <dbReference type="EMBL" id="MQM16776.1"/>
    </source>
</evidence>
<gene>
    <name evidence="2" type="ORF">Taro_049739</name>
</gene>
<evidence type="ECO:0000256" key="1">
    <source>
        <dbReference type="SAM" id="MobiDB-lite"/>
    </source>
</evidence>
<proteinExistence type="predicted"/>
<organism evidence="2 3">
    <name type="scientific">Colocasia esculenta</name>
    <name type="common">Wild taro</name>
    <name type="synonym">Arum esculentum</name>
    <dbReference type="NCBI Taxonomy" id="4460"/>
    <lineage>
        <taxon>Eukaryota</taxon>
        <taxon>Viridiplantae</taxon>
        <taxon>Streptophyta</taxon>
        <taxon>Embryophyta</taxon>
        <taxon>Tracheophyta</taxon>
        <taxon>Spermatophyta</taxon>
        <taxon>Magnoliopsida</taxon>
        <taxon>Liliopsida</taxon>
        <taxon>Araceae</taxon>
        <taxon>Aroideae</taxon>
        <taxon>Colocasieae</taxon>
        <taxon>Colocasia</taxon>
    </lineage>
</organism>
<accession>A0A843XBS7</accession>